<evidence type="ECO:0000313" key="2">
    <source>
        <dbReference type="EMBL" id="RHL39964.1"/>
    </source>
</evidence>
<protein>
    <submittedName>
        <fullName evidence="2">Polysaccharide pyruvyl transferase family protein</fullName>
    </submittedName>
</protein>
<dbReference type="Pfam" id="PF04230">
    <property type="entry name" value="PS_pyruv_trans"/>
    <property type="match status" value="1"/>
</dbReference>
<name>A0A415KUH4_9BACE</name>
<keyword evidence="2" id="KW-0808">Transferase</keyword>
<dbReference type="GO" id="GO:0016740">
    <property type="term" value="F:transferase activity"/>
    <property type="evidence" value="ECO:0007669"/>
    <property type="project" value="UniProtKB-KW"/>
</dbReference>
<dbReference type="EMBL" id="QROO01000006">
    <property type="protein sequence ID" value="RHL39964.1"/>
    <property type="molecule type" value="Genomic_DNA"/>
</dbReference>
<evidence type="ECO:0000313" key="3">
    <source>
        <dbReference type="Proteomes" id="UP000284495"/>
    </source>
</evidence>
<dbReference type="Proteomes" id="UP000284495">
    <property type="component" value="Unassembled WGS sequence"/>
</dbReference>
<comment type="caution">
    <text evidence="2">The sequence shown here is derived from an EMBL/GenBank/DDBJ whole genome shotgun (WGS) entry which is preliminary data.</text>
</comment>
<accession>A0A415KUH4</accession>
<sequence length="375" mass="43900">MKIGILTFQASHNCGSMLQAFALQYIVSHRYHHECELINYANSASRNMYGLIDCRIYRNVFRENWKRLTHLKTYLNSMKEYEEFLNKYLVLSKRSLSTKKQLEAIASNYDMIIAGGDQVWNVRCPDAGKEFYLNFTHDVRKVSYSPSMGGQNILIKADNLEVYKQLLSEFEHLSIREPHGQQWLQELTGREVKIVADPTLLLSSKEWCEVLPVPEIEEEYIFNYAFYHNREATNLGIQEISKKTGLPVYTIDFKQHAVCRLDQYGIKRYKHTGPLAFLGLMKNASLVLTQSFHGTLFSALFNRLFWSYNWEGMHNPDDDRAIAILRQFGLEERYQMIEDIVAMDNVLEPINYVPVNQRIQELRNDAFNYLQECLK</sequence>
<dbReference type="RefSeq" id="WP_118218027.1">
    <property type="nucleotide sequence ID" value="NZ_QROO01000006.1"/>
</dbReference>
<organism evidence="2 3">
    <name type="scientific">Bacteroides xylanisolvens</name>
    <dbReference type="NCBI Taxonomy" id="371601"/>
    <lineage>
        <taxon>Bacteria</taxon>
        <taxon>Pseudomonadati</taxon>
        <taxon>Bacteroidota</taxon>
        <taxon>Bacteroidia</taxon>
        <taxon>Bacteroidales</taxon>
        <taxon>Bacteroidaceae</taxon>
        <taxon>Bacteroides</taxon>
    </lineage>
</organism>
<feature type="domain" description="Polysaccharide pyruvyl transferase" evidence="1">
    <location>
        <begin position="13"/>
        <end position="303"/>
    </location>
</feature>
<reference evidence="2 3" key="1">
    <citation type="submission" date="2018-08" db="EMBL/GenBank/DDBJ databases">
        <title>A genome reference for cultivated species of the human gut microbiota.</title>
        <authorList>
            <person name="Zou Y."/>
            <person name="Xue W."/>
            <person name="Luo G."/>
        </authorList>
    </citation>
    <scope>NUCLEOTIDE SEQUENCE [LARGE SCALE GENOMIC DNA]</scope>
    <source>
        <strain evidence="2 3">AF38-2</strain>
    </source>
</reference>
<dbReference type="AlphaFoldDB" id="A0A415KUH4"/>
<dbReference type="InterPro" id="IPR007345">
    <property type="entry name" value="Polysacch_pyruvyl_Trfase"/>
</dbReference>
<evidence type="ECO:0000259" key="1">
    <source>
        <dbReference type="Pfam" id="PF04230"/>
    </source>
</evidence>
<gene>
    <name evidence="2" type="ORF">DW027_05615</name>
</gene>
<proteinExistence type="predicted"/>